<comment type="caution">
    <text evidence="2">The sequence shown here is derived from an EMBL/GenBank/DDBJ whole genome shotgun (WGS) entry which is preliminary data.</text>
</comment>
<evidence type="ECO:0000313" key="2">
    <source>
        <dbReference type="EMBL" id="TRM69849.1"/>
    </source>
</evidence>
<gene>
    <name evidence="2" type="ORF">BD626DRAFT_563563</name>
</gene>
<dbReference type="Proteomes" id="UP000320762">
    <property type="component" value="Unassembled WGS sequence"/>
</dbReference>
<dbReference type="OrthoDB" id="10460417at2759"/>
<proteinExistence type="predicted"/>
<name>A0A550CYI8_9AGAR</name>
<feature type="transmembrane region" description="Helical" evidence="1">
    <location>
        <begin position="111"/>
        <end position="131"/>
    </location>
</feature>
<evidence type="ECO:0000256" key="1">
    <source>
        <dbReference type="SAM" id="Phobius"/>
    </source>
</evidence>
<keyword evidence="1" id="KW-0812">Transmembrane</keyword>
<protein>
    <submittedName>
        <fullName evidence="2">Uncharacterized protein</fullName>
    </submittedName>
</protein>
<evidence type="ECO:0000313" key="3">
    <source>
        <dbReference type="Proteomes" id="UP000320762"/>
    </source>
</evidence>
<accession>A0A550CYI8</accession>
<dbReference type="AlphaFoldDB" id="A0A550CYI8"/>
<keyword evidence="1" id="KW-1133">Transmembrane helix</keyword>
<dbReference type="EMBL" id="VDMD01000001">
    <property type="protein sequence ID" value="TRM69849.1"/>
    <property type="molecule type" value="Genomic_DNA"/>
</dbReference>
<sequence>MGARNAPPPALACRPPSSVPVTLRLQPLARSPIARAYSFTTSVLERNLYARRTSALMWRMMWAGMQVSAIIVALAMFTTSPAATMPSIDSVPRIPATASMPSPTAILRTPAALSVLVWLARTIAWCALKWWSWLRL</sequence>
<keyword evidence="3" id="KW-1185">Reference proteome</keyword>
<organism evidence="2 3">
    <name type="scientific">Schizophyllum amplum</name>
    <dbReference type="NCBI Taxonomy" id="97359"/>
    <lineage>
        <taxon>Eukaryota</taxon>
        <taxon>Fungi</taxon>
        <taxon>Dikarya</taxon>
        <taxon>Basidiomycota</taxon>
        <taxon>Agaricomycotina</taxon>
        <taxon>Agaricomycetes</taxon>
        <taxon>Agaricomycetidae</taxon>
        <taxon>Agaricales</taxon>
        <taxon>Schizophyllaceae</taxon>
        <taxon>Schizophyllum</taxon>
    </lineage>
</organism>
<feature type="transmembrane region" description="Helical" evidence="1">
    <location>
        <begin position="56"/>
        <end position="77"/>
    </location>
</feature>
<reference evidence="2 3" key="1">
    <citation type="journal article" date="2019" name="New Phytol.">
        <title>Comparative genomics reveals unique wood-decay strategies and fruiting body development in the Schizophyllaceae.</title>
        <authorList>
            <person name="Almasi E."/>
            <person name="Sahu N."/>
            <person name="Krizsan K."/>
            <person name="Balint B."/>
            <person name="Kovacs G.M."/>
            <person name="Kiss B."/>
            <person name="Cseklye J."/>
            <person name="Drula E."/>
            <person name="Henrissat B."/>
            <person name="Nagy I."/>
            <person name="Chovatia M."/>
            <person name="Adam C."/>
            <person name="LaButti K."/>
            <person name="Lipzen A."/>
            <person name="Riley R."/>
            <person name="Grigoriev I.V."/>
            <person name="Nagy L.G."/>
        </authorList>
    </citation>
    <scope>NUCLEOTIDE SEQUENCE [LARGE SCALE GENOMIC DNA]</scope>
    <source>
        <strain evidence="2 3">NL-1724</strain>
    </source>
</reference>
<keyword evidence="1" id="KW-0472">Membrane</keyword>